<comment type="caution">
    <text evidence="8">The sequence shown here is derived from an EMBL/GenBank/DDBJ whole genome shotgun (WGS) entry which is preliminary data.</text>
</comment>
<protein>
    <submittedName>
        <fullName evidence="8">TonB-dependent receptor-like protein</fullName>
    </submittedName>
</protein>
<evidence type="ECO:0000313" key="9">
    <source>
        <dbReference type="Proteomes" id="UP000249239"/>
    </source>
</evidence>
<keyword evidence="5 7" id="KW-0472">Membrane</keyword>
<dbReference type="InterPro" id="IPR039426">
    <property type="entry name" value="TonB-dep_rcpt-like"/>
</dbReference>
<proteinExistence type="inferred from homology"/>
<dbReference type="EMBL" id="QKZK01000048">
    <property type="protein sequence ID" value="PZX10643.1"/>
    <property type="molecule type" value="Genomic_DNA"/>
</dbReference>
<evidence type="ECO:0000256" key="1">
    <source>
        <dbReference type="ARBA" id="ARBA00004571"/>
    </source>
</evidence>
<evidence type="ECO:0000256" key="6">
    <source>
        <dbReference type="ARBA" id="ARBA00023237"/>
    </source>
</evidence>
<evidence type="ECO:0000313" key="8">
    <source>
        <dbReference type="EMBL" id="PZX10643.1"/>
    </source>
</evidence>
<keyword evidence="4 7" id="KW-0812">Transmembrane</keyword>
<name>A0A2W7MSX3_9BACT</name>
<dbReference type="PROSITE" id="PS52016">
    <property type="entry name" value="TONB_DEPENDENT_REC_3"/>
    <property type="match status" value="1"/>
</dbReference>
<sequence length="411" mass="45827">MQNVTWLDNLKLRVRYGQTSNQSVSPYKTLGLLNTRPYNFGDEYATGFYVSELPNSKLGWEYSETMNYGVDFGVLNGRMSGTLEYYVQNTKDVLLSVGLPATSGVSSFMGNIGETQNKGFELSLNGVILDDYNGWTWEAGVNLYANRNKLLSLASGQERDENNWWFVGSPIDVIYDYEKIGLWQEGDPHLAILEGKNGNPGMIRVKYTGTYDEQGNPTRKIGPEDRQILNPEADFQGGFNTRVAYKGFDLSIIGAFKSGGILNSTLYGASGYLNTMNARSGNNVKVDYWTPNNTDAKYPKPNGLQSGDNPKYGSTLGYFDASYLKIRTITLGYDLQQNWLKTAGIDKLRFYATVENPFVFFSPYTDESGMDPETNSYGDENVAVAGKRKSLIVGTNTPTTRNYLFGINLTF</sequence>
<evidence type="ECO:0000256" key="3">
    <source>
        <dbReference type="ARBA" id="ARBA00022452"/>
    </source>
</evidence>
<dbReference type="AlphaFoldDB" id="A0A2W7MSX3"/>
<keyword evidence="6 7" id="KW-0998">Cell outer membrane</keyword>
<evidence type="ECO:0000256" key="4">
    <source>
        <dbReference type="ARBA" id="ARBA00022692"/>
    </source>
</evidence>
<organism evidence="8 9">
    <name type="scientific">Breznakibacter xylanolyticus</name>
    <dbReference type="NCBI Taxonomy" id="990"/>
    <lineage>
        <taxon>Bacteria</taxon>
        <taxon>Pseudomonadati</taxon>
        <taxon>Bacteroidota</taxon>
        <taxon>Bacteroidia</taxon>
        <taxon>Marinilabiliales</taxon>
        <taxon>Marinilabiliaceae</taxon>
        <taxon>Breznakibacter</taxon>
    </lineage>
</organism>
<dbReference type="Gene3D" id="2.40.170.20">
    <property type="entry name" value="TonB-dependent receptor, beta-barrel domain"/>
    <property type="match status" value="1"/>
</dbReference>
<evidence type="ECO:0000256" key="2">
    <source>
        <dbReference type="ARBA" id="ARBA00022448"/>
    </source>
</evidence>
<evidence type="ECO:0000256" key="5">
    <source>
        <dbReference type="ARBA" id="ARBA00023136"/>
    </source>
</evidence>
<dbReference type="SUPFAM" id="SSF56935">
    <property type="entry name" value="Porins"/>
    <property type="match status" value="1"/>
</dbReference>
<keyword evidence="8" id="KW-0675">Receptor</keyword>
<reference evidence="8 9" key="1">
    <citation type="submission" date="2018-06" db="EMBL/GenBank/DDBJ databases">
        <title>Genomic Encyclopedia of Archaeal and Bacterial Type Strains, Phase II (KMG-II): from individual species to whole genera.</title>
        <authorList>
            <person name="Goeker M."/>
        </authorList>
    </citation>
    <scope>NUCLEOTIDE SEQUENCE [LARGE SCALE GENOMIC DNA]</scope>
    <source>
        <strain evidence="8 9">DSM 6779</strain>
    </source>
</reference>
<dbReference type="GO" id="GO:0009279">
    <property type="term" value="C:cell outer membrane"/>
    <property type="evidence" value="ECO:0007669"/>
    <property type="project" value="UniProtKB-SubCell"/>
</dbReference>
<keyword evidence="3 7" id="KW-1134">Transmembrane beta strand</keyword>
<comment type="similarity">
    <text evidence="7">Belongs to the TonB-dependent receptor family.</text>
</comment>
<keyword evidence="2 7" id="KW-0813">Transport</keyword>
<dbReference type="Proteomes" id="UP000249239">
    <property type="component" value="Unassembled WGS sequence"/>
</dbReference>
<keyword evidence="9" id="KW-1185">Reference proteome</keyword>
<evidence type="ECO:0000256" key="7">
    <source>
        <dbReference type="PROSITE-ProRule" id="PRU01360"/>
    </source>
</evidence>
<dbReference type="InterPro" id="IPR036942">
    <property type="entry name" value="Beta-barrel_TonB_sf"/>
</dbReference>
<gene>
    <name evidence="8" type="ORF">LX69_03313</name>
</gene>
<comment type="subcellular location">
    <subcellularLocation>
        <location evidence="1 7">Cell outer membrane</location>
        <topology evidence="1 7">Multi-pass membrane protein</topology>
    </subcellularLocation>
</comment>
<accession>A0A2W7MSX3</accession>